<sequence length="135" mass="16011">MAFILFYDGLCPLCEKEVSHLLKRDKEKRIQFEDISLPDFPERYPELNLDDLNARIHGQLEDGTMITGLDVTHKAWSLVGVGWLYAPLRWPVIRWFADHFYLFFAKHRYRISYWLTGKERCEGNRCDISARSSKK</sequence>
<dbReference type="InterPro" id="IPR044691">
    <property type="entry name" value="DCC1_Trx"/>
</dbReference>
<dbReference type="Pfam" id="PF04134">
    <property type="entry name" value="DCC1-like"/>
    <property type="match status" value="1"/>
</dbReference>
<dbReference type="AlphaFoldDB" id="A0AAW8R6X7"/>
<organism evidence="1 2">
    <name type="scientific">Brumicola blandensis</name>
    <dbReference type="NCBI Taxonomy" id="3075611"/>
    <lineage>
        <taxon>Bacteria</taxon>
        <taxon>Pseudomonadati</taxon>
        <taxon>Pseudomonadota</taxon>
        <taxon>Gammaproteobacteria</taxon>
        <taxon>Alteromonadales</taxon>
        <taxon>Alteromonadaceae</taxon>
        <taxon>Brumicola</taxon>
    </lineage>
</organism>
<dbReference type="RefSeq" id="WP_311362970.1">
    <property type="nucleotide sequence ID" value="NZ_JAVRIE010000008.1"/>
</dbReference>
<dbReference type="EMBL" id="JAVRIE010000008">
    <property type="protein sequence ID" value="MDT0584197.1"/>
    <property type="molecule type" value="Genomic_DNA"/>
</dbReference>
<proteinExistence type="predicted"/>
<comment type="caution">
    <text evidence="1">The sequence shown here is derived from an EMBL/GenBank/DDBJ whole genome shotgun (WGS) entry which is preliminary data.</text>
</comment>
<reference evidence="1 2" key="1">
    <citation type="submission" date="2023-09" db="EMBL/GenBank/DDBJ databases">
        <authorList>
            <person name="Rey-Velasco X."/>
        </authorList>
    </citation>
    <scope>NUCLEOTIDE SEQUENCE [LARGE SCALE GENOMIC DNA]</scope>
    <source>
        <strain evidence="1 2">W409</strain>
    </source>
</reference>
<dbReference type="Proteomes" id="UP001249020">
    <property type="component" value="Unassembled WGS sequence"/>
</dbReference>
<dbReference type="GO" id="GO:0015035">
    <property type="term" value="F:protein-disulfide reductase activity"/>
    <property type="evidence" value="ECO:0007669"/>
    <property type="project" value="InterPro"/>
</dbReference>
<dbReference type="PANTHER" id="PTHR34290">
    <property type="entry name" value="SI:CH73-390P7.2"/>
    <property type="match status" value="1"/>
</dbReference>
<evidence type="ECO:0000313" key="1">
    <source>
        <dbReference type="EMBL" id="MDT0584197.1"/>
    </source>
</evidence>
<accession>A0AAW8R6X7</accession>
<dbReference type="InterPro" id="IPR007263">
    <property type="entry name" value="DCC1-like"/>
</dbReference>
<evidence type="ECO:0000313" key="2">
    <source>
        <dbReference type="Proteomes" id="UP001249020"/>
    </source>
</evidence>
<keyword evidence="2" id="KW-1185">Reference proteome</keyword>
<name>A0AAW8R6X7_9ALTE</name>
<protein>
    <submittedName>
        <fullName evidence="1">DUF393 domain-containing protein</fullName>
    </submittedName>
</protein>
<dbReference type="PANTHER" id="PTHR34290:SF2">
    <property type="entry name" value="OS04G0668800 PROTEIN"/>
    <property type="match status" value="1"/>
</dbReference>
<gene>
    <name evidence="1" type="ORF">RM544_16740</name>
</gene>